<reference evidence="5 6" key="1">
    <citation type="submission" date="2017-11" db="EMBL/GenBank/DDBJ databases">
        <title>Draft genome sequence of Mitsuaria sp. HWN-4.</title>
        <authorList>
            <person name="Gundlapally S.R."/>
        </authorList>
    </citation>
    <scope>NUCLEOTIDE SEQUENCE [LARGE SCALE GENOMIC DNA]</scope>
    <source>
        <strain evidence="5 6">HWN-4</strain>
    </source>
</reference>
<evidence type="ECO:0000259" key="4">
    <source>
        <dbReference type="PROSITE" id="PS50949"/>
    </source>
</evidence>
<dbReference type="InterPro" id="IPR036388">
    <property type="entry name" value="WH-like_DNA-bd_sf"/>
</dbReference>
<dbReference type="Proteomes" id="UP000231501">
    <property type="component" value="Unassembled WGS sequence"/>
</dbReference>
<dbReference type="InterPro" id="IPR036390">
    <property type="entry name" value="WH_DNA-bd_sf"/>
</dbReference>
<dbReference type="PANTHER" id="PTHR38445">
    <property type="entry name" value="HTH-TYPE TRANSCRIPTIONAL REPRESSOR YTRA"/>
    <property type="match status" value="1"/>
</dbReference>
<proteinExistence type="predicted"/>
<dbReference type="CDD" id="cd07377">
    <property type="entry name" value="WHTH_GntR"/>
    <property type="match status" value="1"/>
</dbReference>
<keyword evidence="6" id="KW-1185">Reference proteome</keyword>
<feature type="domain" description="HTH gntR-type" evidence="4">
    <location>
        <begin position="15"/>
        <end position="83"/>
    </location>
</feature>
<sequence>MDTDLLFSINPGSPEPIYRQLVEQLRRRVASGQLVAGQEIPSVRELAQALAVNPMTVSKAFGLMEAEGLVERRRGLPMVVAAQHQKAMKTRGRVELLRPVLAQAAAEARQLELPTEQVLALFKTLLEDKGETR</sequence>
<dbReference type="Pfam" id="PF00392">
    <property type="entry name" value="GntR"/>
    <property type="match status" value="1"/>
</dbReference>
<keyword evidence="3" id="KW-0804">Transcription</keyword>
<dbReference type="GO" id="GO:0003677">
    <property type="term" value="F:DNA binding"/>
    <property type="evidence" value="ECO:0007669"/>
    <property type="project" value="UniProtKB-KW"/>
</dbReference>
<evidence type="ECO:0000313" key="6">
    <source>
        <dbReference type="Proteomes" id="UP000231501"/>
    </source>
</evidence>
<dbReference type="PANTHER" id="PTHR38445:SF7">
    <property type="entry name" value="GNTR-FAMILY TRANSCRIPTIONAL REGULATOR"/>
    <property type="match status" value="1"/>
</dbReference>
<dbReference type="PROSITE" id="PS50949">
    <property type="entry name" value="HTH_GNTR"/>
    <property type="match status" value="1"/>
</dbReference>
<evidence type="ECO:0000256" key="2">
    <source>
        <dbReference type="ARBA" id="ARBA00023125"/>
    </source>
</evidence>
<dbReference type="Gene3D" id="1.10.10.10">
    <property type="entry name" value="Winged helix-like DNA-binding domain superfamily/Winged helix DNA-binding domain"/>
    <property type="match status" value="1"/>
</dbReference>
<keyword evidence="2" id="KW-0238">DNA-binding</keyword>
<dbReference type="InterPro" id="IPR000524">
    <property type="entry name" value="Tscrpt_reg_HTH_GntR"/>
</dbReference>
<dbReference type="OrthoDB" id="5296437at2"/>
<dbReference type="EMBL" id="PEOG01000007">
    <property type="protein sequence ID" value="PIM54805.1"/>
    <property type="molecule type" value="Genomic_DNA"/>
</dbReference>
<gene>
    <name evidence="5" type="ORF">CS062_02675</name>
</gene>
<name>A0A2G9CEK7_9BURK</name>
<comment type="caution">
    <text evidence="5">The sequence shown here is derived from an EMBL/GenBank/DDBJ whole genome shotgun (WGS) entry which is preliminary data.</text>
</comment>
<dbReference type="AlphaFoldDB" id="A0A2G9CEK7"/>
<keyword evidence="1" id="KW-0805">Transcription regulation</keyword>
<organism evidence="5 6">
    <name type="scientific">Roseateles chitinivorans</name>
    <dbReference type="NCBI Taxonomy" id="2917965"/>
    <lineage>
        <taxon>Bacteria</taxon>
        <taxon>Pseudomonadati</taxon>
        <taxon>Pseudomonadota</taxon>
        <taxon>Betaproteobacteria</taxon>
        <taxon>Burkholderiales</taxon>
        <taxon>Sphaerotilaceae</taxon>
        <taxon>Roseateles</taxon>
    </lineage>
</organism>
<evidence type="ECO:0000256" key="1">
    <source>
        <dbReference type="ARBA" id="ARBA00023015"/>
    </source>
</evidence>
<protein>
    <submittedName>
        <fullName evidence="5">GntR family transcriptional regulator</fullName>
    </submittedName>
</protein>
<accession>A0A2G9CEK7</accession>
<dbReference type="SUPFAM" id="SSF46785">
    <property type="entry name" value="Winged helix' DNA-binding domain"/>
    <property type="match status" value="1"/>
</dbReference>
<evidence type="ECO:0000313" key="5">
    <source>
        <dbReference type="EMBL" id="PIM54805.1"/>
    </source>
</evidence>
<dbReference type="SMART" id="SM00345">
    <property type="entry name" value="HTH_GNTR"/>
    <property type="match status" value="1"/>
</dbReference>
<dbReference type="GO" id="GO:0003700">
    <property type="term" value="F:DNA-binding transcription factor activity"/>
    <property type="evidence" value="ECO:0007669"/>
    <property type="project" value="InterPro"/>
</dbReference>
<evidence type="ECO:0000256" key="3">
    <source>
        <dbReference type="ARBA" id="ARBA00023163"/>
    </source>
</evidence>
<dbReference type="RefSeq" id="WP_099859917.1">
    <property type="nucleotide sequence ID" value="NZ_PEOG01000007.1"/>
</dbReference>